<evidence type="ECO:0000256" key="2">
    <source>
        <dbReference type="ARBA" id="ARBA00022692"/>
    </source>
</evidence>
<keyword evidence="8" id="KW-1185">Reference proteome</keyword>
<dbReference type="PANTHER" id="PTHR43908:SF3">
    <property type="entry name" value="AT29763P-RELATED"/>
    <property type="match status" value="1"/>
</dbReference>
<dbReference type="AlphaFoldDB" id="A0A813ZNL3"/>
<dbReference type="Pfam" id="PF09320">
    <property type="entry name" value="DUF1977"/>
    <property type="match status" value="1"/>
</dbReference>
<proteinExistence type="predicted"/>
<dbReference type="GO" id="GO:0071218">
    <property type="term" value="P:cellular response to misfolded protein"/>
    <property type="evidence" value="ECO:0007669"/>
    <property type="project" value="TreeGrafter"/>
</dbReference>
<evidence type="ECO:0000259" key="6">
    <source>
        <dbReference type="PROSITE" id="PS50076"/>
    </source>
</evidence>
<dbReference type="GO" id="GO:0030544">
    <property type="term" value="F:Hsp70 protein binding"/>
    <property type="evidence" value="ECO:0007669"/>
    <property type="project" value="TreeGrafter"/>
</dbReference>
<dbReference type="Pfam" id="PF00226">
    <property type="entry name" value="DnaJ"/>
    <property type="match status" value="1"/>
</dbReference>
<dbReference type="Proteomes" id="UP000663828">
    <property type="component" value="Unassembled WGS sequence"/>
</dbReference>
<dbReference type="SUPFAM" id="SSF46565">
    <property type="entry name" value="Chaperone J-domain"/>
    <property type="match status" value="1"/>
</dbReference>
<feature type="compositionally biased region" description="Low complexity" evidence="5">
    <location>
        <begin position="82"/>
        <end position="113"/>
    </location>
</feature>
<keyword evidence="2" id="KW-0812">Transmembrane</keyword>
<evidence type="ECO:0000256" key="4">
    <source>
        <dbReference type="ARBA" id="ARBA00023136"/>
    </source>
</evidence>
<evidence type="ECO:0000256" key="5">
    <source>
        <dbReference type="SAM" id="MobiDB-lite"/>
    </source>
</evidence>
<evidence type="ECO:0000256" key="1">
    <source>
        <dbReference type="ARBA" id="ARBA00004167"/>
    </source>
</evidence>
<accession>A0A813ZNL3</accession>
<evidence type="ECO:0000313" key="8">
    <source>
        <dbReference type="Proteomes" id="UP000663828"/>
    </source>
</evidence>
<evidence type="ECO:0000313" key="7">
    <source>
        <dbReference type="EMBL" id="CAF0901248.1"/>
    </source>
</evidence>
<dbReference type="PRINTS" id="PR00625">
    <property type="entry name" value="JDOMAIN"/>
</dbReference>
<dbReference type="InterPro" id="IPR036869">
    <property type="entry name" value="J_dom_sf"/>
</dbReference>
<dbReference type="InterPro" id="IPR001623">
    <property type="entry name" value="DnaJ_domain"/>
</dbReference>
<feature type="compositionally biased region" description="Low complexity" evidence="5">
    <location>
        <begin position="54"/>
        <end position="65"/>
    </location>
</feature>
<comment type="subcellular location">
    <subcellularLocation>
        <location evidence="1">Membrane</location>
        <topology evidence="1">Single-pass membrane protein</topology>
    </subcellularLocation>
</comment>
<dbReference type="InterPro" id="IPR015399">
    <property type="entry name" value="DUF1977_DnaJ-like"/>
</dbReference>
<feature type="domain" description="J" evidence="6">
    <location>
        <begin position="129"/>
        <end position="212"/>
    </location>
</feature>
<reference evidence="7" key="1">
    <citation type="submission" date="2021-02" db="EMBL/GenBank/DDBJ databases">
        <authorList>
            <person name="Nowell W R."/>
        </authorList>
    </citation>
    <scope>NUCLEOTIDE SEQUENCE</scope>
</reference>
<comment type="caution">
    <text evidence="7">The sequence shown here is derived from an EMBL/GenBank/DDBJ whole genome shotgun (WGS) entry which is preliminary data.</text>
</comment>
<evidence type="ECO:0000256" key="3">
    <source>
        <dbReference type="ARBA" id="ARBA00022989"/>
    </source>
</evidence>
<dbReference type="PANTHER" id="PTHR43908">
    <property type="entry name" value="AT29763P-RELATED"/>
    <property type="match status" value="1"/>
</dbReference>
<name>A0A813ZNL3_ADIRI</name>
<dbReference type="EMBL" id="CAJNOR010000393">
    <property type="protein sequence ID" value="CAF0901248.1"/>
    <property type="molecule type" value="Genomic_DNA"/>
</dbReference>
<dbReference type="GO" id="GO:0005789">
    <property type="term" value="C:endoplasmic reticulum membrane"/>
    <property type="evidence" value="ECO:0007669"/>
    <property type="project" value="TreeGrafter"/>
</dbReference>
<organism evidence="7 8">
    <name type="scientific">Adineta ricciae</name>
    <name type="common">Rotifer</name>
    <dbReference type="NCBI Taxonomy" id="249248"/>
    <lineage>
        <taxon>Eukaryota</taxon>
        <taxon>Metazoa</taxon>
        <taxon>Spiralia</taxon>
        <taxon>Gnathifera</taxon>
        <taxon>Rotifera</taxon>
        <taxon>Eurotatoria</taxon>
        <taxon>Bdelloidea</taxon>
        <taxon>Adinetida</taxon>
        <taxon>Adinetidae</taxon>
        <taxon>Adineta</taxon>
    </lineage>
</organism>
<gene>
    <name evidence="7" type="ORF">XAT740_LOCUS8034</name>
</gene>
<keyword evidence="4" id="KW-0472">Membrane</keyword>
<dbReference type="CDD" id="cd06257">
    <property type="entry name" value="DnaJ"/>
    <property type="match status" value="1"/>
</dbReference>
<dbReference type="Gene3D" id="1.10.287.110">
    <property type="entry name" value="DnaJ domain"/>
    <property type="match status" value="1"/>
</dbReference>
<sequence>MEANKDSALHYIELAEKAILANDNERALRYLNKSESLFPTQKAKDLIERLMYANSHSTSSSSSSKTNHKAHEPESPSASSTNHDQSTSNGSSSTTRQRTSTTTNSHSTSSNDYTSEEAEAVRKVKTCKDLYEILGVNKSASEADLKKAYRKLALQFHPDKCKAPGATDAFKGKSFLFFIKLYLLFRRYITAIGKAFSILSDPKKREQYDQYGHAMEPQYNHRSNGGGRGSHQYYYYEDDEDFSAEEIFNIFFGYSGPPNRTYRRRQQTNPFHFTTHSQHNQTQNTTHTLAQLLPYLFLFLISIIGTFLVSEPQFQLHRTGKYTNQRYTRLSHVEYYVKPDFRPPKTNAELDKFETSVVEEYTSDLRHQCYREQQYKESMMWRARMMNDNELYRQAQKQGTPSCVKLNDFVQRGRA</sequence>
<feature type="region of interest" description="Disordered" evidence="5">
    <location>
        <begin position="54"/>
        <end position="118"/>
    </location>
</feature>
<dbReference type="PROSITE" id="PS50076">
    <property type="entry name" value="DNAJ_2"/>
    <property type="match status" value="1"/>
</dbReference>
<keyword evidence="3" id="KW-1133">Transmembrane helix</keyword>
<dbReference type="InterPro" id="IPR051100">
    <property type="entry name" value="DnaJ_subfamily_B/C"/>
</dbReference>
<protein>
    <recommendedName>
        <fullName evidence="6">J domain-containing protein</fullName>
    </recommendedName>
</protein>
<dbReference type="SMART" id="SM00271">
    <property type="entry name" value="DnaJ"/>
    <property type="match status" value="1"/>
</dbReference>